<dbReference type="PROSITE" id="PS51273">
    <property type="entry name" value="GATASE_TYPE_1"/>
    <property type="match status" value="1"/>
</dbReference>
<evidence type="ECO:0000313" key="7">
    <source>
        <dbReference type="EMBL" id="QHT28731.1"/>
    </source>
</evidence>
<dbReference type="Pfam" id="PF07722">
    <property type="entry name" value="Peptidase_C26"/>
    <property type="match status" value="1"/>
</dbReference>
<dbReference type="GO" id="GO:0005576">
    <property type="term" value="C:extracellular region"/>
    <property type="evidence" value="ECO:0007669"/>
    <property type="project" value="UniProtKB-SubCell"/>
</dbReference>
<sequence length="325" mass="37875">MYNHIKTNNPIKPFKIPVIGVLTVPLSKTFKNHAIKSYLSDSYVKWIEMSGAKVVPIPYSWSKNKILNTVSQLNGVVFPGGSVDRVKSKAFLKYIDSFKTIFNYAMTENDRDNYYPLWATCLGFEFLLLMVLNNNKAIHDNYVNEILIQTVKARHQPVPLTLLPGASTNSIFKGFSNSELELFNTEPVVYMNHGFGFIYDKSLLKWITPYVDILSINSDSEGVDYLSTIKFKKYPFYGTQWHPEKIMFEWLDKSIQHTKNSMYVSKTMSNMFVDECRKNKNVLKDEELLIYYYSLYSRTEVLNIIDSKHNTKRNKSVFEQSYYFN</sequence>
<keyword evidence="4" id="KW-0964">Secreted</keyword>
<dbReference type="PROSITE" id="PS51275">
    <property type="entry name" value="PEPTIDASE_C26_GGH"/>
    <property type="match status" value="1"/>
</dbReference>
<name>A0A6C0EJ85_9ZZZZ</name>
<dbReference type="SUPFAM" id="SSF52317">
    <property type="entry name" value="Class I glutamine amidotransferase-like"/>
    <property type="match status" value="1"/>
</dbReference>
<evidence type="ECO:0000256" key="3">
    <source>
        <dbReference type="ARBA" id="ARBA00012886"/>
    </source>
</evidence>
<accession>A0A6C0EJ85</accession>
<dbReference type="InterPro" id="IPR015527">
    <property type="entry name" value="Pept_C26_g-glut_hydrolase"/>
</dbReference>
<dbReference type="GO" id="GO:0005773">
    <property type="term" value="C:vacuole"/>
    <property type="evidence" value="ECO:0007669"/>
    <property type="project" value="TreeGrafter"/>
</dbReference>
<protein>
    <recommendedName>
        <fullName evidence="3">folate gamma-glutamyl hydrolase</fullName>
        <ecNumber evidence="3">3.4.19.9</ecNumber>
    </recommendedName>
</protein>
<evidence type="ECO:0000256" key="6">
    <source>
        <dbReference type="ARBA" id="ARBA00022801"/>
    </source>
</evidence>
<organism evidence="7">
    <name type="scientific">viral metagenome</name>
    <dbReference type="NCBI Taxonomy" id="1070528"/>
    <lineage>
        <taxon>unclassified sequences</taxon>
        <taxon>metagenomes</taxon>
        <taxon>organismal metagenomes</taxon>
    </lineage>
</organism>
<comment type="similarity">
    <text evidence="2">Belongs to the peptidase C26 family.</text>
</comment>
<keyword evidence="5" id="KW-0732">Signal</keyword>
<keyword evidence="6" id="KW-0378">Hydrolase</keyword>
<proteinExistence type="inferred from homology"/>
<evidence type="ECO:0000256" key="2">
    <source>
        <dbReference type="ARBA" id="ARBA00011083"/>
    </source>
</evidence>
<dbReference type="Gene3D" id="3.40.50.880">
    <property type="match status" value="1"/>
</dbReference>
<evidence type="ECO:0000256" key="5">
    <source>
        <dbReference type="ARBA" id="ARBA00022729"/>
    </source>
</evidence>
<dbReference type="EMBL" id="MN738864">
    <property type="protein sequence ID" value="QHT28731.1"/>
    <property type="molecule type" value="Genomic_DNA"/>
</dbReference>
<dbReference type="InterPro" id="IPR011697">
    <property type="entry name" value="Peptidase_C26"/>
</dbReference>
<reference evidence="7" key="1">
    <citation type="journal article" date="2020" name="Nature">
        <title>Giant virus diversity and host interactions through global metagenomics.</title>
        <authorList>
            <person name="Schulz F."/>
            <person name="Roux S."/>
            <person name="Paez-Espino D."/>
            <person name="Jungbluth S."/>
            <person name="Walsh D.A."/>
            <person name="Denef V.J."/>
            <person name="McMahon K.D."/>
            <person name="Konstantinidis K.T."/>
            <person name="Eloe-Fadrosh E.A."/>
            <person name="Kyrpides N.C."/>
            <person name="Woyke T."/>
        </authorList>
    </citation>
    <scope>NUCLEOTIDE SEQUENCE</scope>
    <source>
        <strain evidence="7">GVMAG-M-3300001351-8</strain>
    </source>
</reference>
<dbReference type="PANTHER" id="PTHR11315">
    <property type="entry name" value="PROTEASE FAMILY C26 GAMMA-GLUTAMYL HYDROLASE"/>
    <property type="match status" value="1"/>
</dbReference>
<dbReference type="GO" id="GO:0034722">
    <property type="term" value="F:gamma-glutamyl-peptidase activity"/>
    <property type="evidence" value="ECO:0007669"/>
    <property type="project" value="UniProtKB-EC"/>
</dbReference>
<dbReference type="AlphaFoldDB" id="A0A6C0EJ85"/>
<dbReference type="PANTHER" id="PTHR11315:SF19">
    <property type="entry name" value="FOLATE GAMMA-GLUTAMYL HYDROLASE"/>
    <property type="match status" value="1"/>
</dbReference>
<evidence type="ECO:0000256" key="1">
    <source>
        <dbReference type="ARBA" id="ARBA00004239"/>
    </source>
</evidence>
<comment type="subcellular location">
    <subcellularLocation>
        <location evidence="1">Secreted</location>
        <location evidence="1">Extracellular space</location>
    </subcellularLocation>
</comment>
<dbReference type="GO" id="GO:0046900">
    <property type="term" value="P:tetrahydrofolylpolyglutamate metabolic process"/>
    <property type="evidence" value="ECO:0007669"/>
    <property type="project" value="TreeGrafter"/>
</dbReference>
<dbReference type="EC" id="3.4.19.9" evidence="3"/>
<dbReference type="InterPro" id="IPR029062">
    <property type="entry name" value="Class_I_gatase-like"/>
</dbReference>
<evidence type="ECO:0000256" key="4">
    <source>
        <dbReference type="ARBA" id="ARBA00022525"/>
    </source>
</evidence>